<dbReference type="OrthoDB" id="10261522at2759"/>
<dbReference type="PANTHER" id="PTHR13622">
    <property type="entry name" value="THIAMIN PYROPHOSPHOKINASE"/>
    <property type="match status" value="1"/>
</dbReference>
<dbReference type="InterPro" id="IPR000086">
    <property type="entry name" value="NUDIX_hydrolase_dom"/>
</dbReference>
<dbReference type="InterPro" id="IPR015797">
    <property type="entry name" value="NUDIX_hydrolase-like_dom_sf"/>
</dbReference>
<dbReference type="Pfam" id="PF15916">
    <property type="entry name" value="DUF4743"/>
    <property type="match status" value="1"/>
</dbReference>
<evidence type="ECO:0000259" key="1">
    <source>
        <dbReference type="PROSITE" id="PS51462"/>
    </source>
</evidence>
<evidence type="ECO:0000313" key="2">
    <source>
        <dbReference type="EMBL" id="TGZ82440.1"/>
    </source>
</evidence>
<feature type="domain" description="Nudix hydrolase" evidence="1">
    <location>
        <begin position="131"/>
        <end position="277"/>
    </location>
</feature>
<dbReference type="PROSITE" id="PS51462">
    <property type="entry name" value="NUDIX"/>
    <property type="match status" value="1"/>
</dbReference>
<dbReference type="FunFam" id="3.90.79.10:FF:000019">
    <property type="entry name" value="Thiamin pyrophosphokinase, putative"/>
    <property type="match status" value="1"/>
</dbReference>
<gene>
    <name evidence="2" type="ORF">EX30DRAFT_317808</name>
</gene>
<sequence length="316" mass="35312">MPFTNLELVEQVDAFPHPVYHSAEHAKQLSTLVRLTTAAGDTIGYLLPSVVAALKDTALSGTWWDIGDSITLRGNTIEERNENILKTVTSWRENKTFKVLGGWRNELYAVYAPAGQLYLTMERAATCLFGVVTYGVHMTVYTTNPIRIWVPRRNINKATYGGMLDNSVAGGIAAGMGAFETLVKEGAEEASLPEDLVRERAKCTGAATYFYVRDKRAGGEDGLLQPEVEYTYDMEVPEDVVLKPCDDEVQEFRLWDVEKVKHELAAGNFKPNCIMILLDFFIRHNIITPENEPDFLQISARIHRALEFPLASHALA</sequence>
<dbReference type="CDD" id="cd03676">
    <property type="entry name" value="NUDIX_Tnr3_like"/>
    <property type="match status" value="1"/>
</dbReference>
<dbReference type="InterPro" id="IPR031804">
    <property type="entry name" value="DUF4743"/>
</dbReference>
<dbReference type="GO" id="GO:0044715">
    <property type="term" value="F:8-oxo-dGDP phosphatase activity"/>
    <property type="evidence" value="ECO:0007669"/>
    <property type="project" value="UniProtKB-ARBA"/>
</dbReference>
<keyword evidence="3" id="KW-1185">Reference proteome</keyword>
<evidence type="ECO:0000313" key="3">
    <source>
        <dbReference type="Proteomes" id="UP000298138"/>
    </source>
</evidence>
<dbReference type="Proteomes" id="UP000298138">
    <property type="component" value="Unassembled WGS sequence"/>
</dbReference>
<dbReference type="STRING" id="341454.A0A4S2N086"/>
<dbReference type="InParanoid" id="A0A4S2N086"/>
<dbReference type="Gene3D" id="3.90.79.10">
    <property type="entry name" value="Nucleoside Triphosphate Pyrophosphohydrolase"/>
    <property type="match status" value="1"/>
</dbReference>
<proteinExistence type="predicted"/>
<dbReference type="AlphaFoldDB" id="A0A4S2N086"/>
<reference evidence="2 3" key="1">
    <citation type="submission" date="2019-04" db="EMBL/GenBank/DDBJ databases">
        <title>Comparative genomics and transcriptomics to analyze fruiting body development in filamentous ascomycetes.</title>
        <authorList>
            <consortium name="DOE Joint Genome Institute"/>
            <person name="Lutkenhaus R."/>
            <person name="Traeger S."/>
            <person name="Breuer J."/>
            <person name="Kuo A."/>
            <person name="Lipzen A."/>
            <person name="Pangilinan J."/>
            <person name="Dilworth D."/>
            <person name="Sandor L."/>
            <person name="Poggeler S."/>
            <person name="Barry K."/>
            <person name="Grigoriev I.V."/>
            <person name="Nowrousian M."/>
        </authorList>
    </citation>
    <scope>NUCLEOTIDE SEQUENCE [LARGE SCALE GENOMIC DNA]</scope>
    <source>
        <strain evidence="2 3">CBS 389.68</strain>
    </source>
</reference>
<protein>
    <recommendedName>
        <fullName evidence="1">Nudix hydrolase domain-containing protein</fullName>
    </recommendedName>
</protein>
<organism evidence="2 3">
    <name type="scientific">Ascodesmis nigricans</name>
    <dbReference type="NCBI Taxonomy" id="341454"/>
    <lineage>
        <taxon>Eukaryota</taxon>
        <taxon>Fungi</taxon>
        <taxon>Dikarya</taxon>
        <taxon>Ascomycota</taxon>
        <taxon>Pezizomycotina</taxon>
        <taxon>Pezizomycetes</taxon>
        <taxon>Pezizales</taxon>
        <taxon>Ascodesmidaceae</taxon>
        <taxon>Ascodesmis</taxon>
    </lineage>
</organism>
<name>A0A4S2N086_9PEZI</name>
<dbReference type="PANTHER" id="PTHR13622:SF8">
    <property type="entry name" value="THIAMIN PYROPHOSPHOKINASE 1"/>
    <property type="match status" value="1"/>
</dbReference>
<accession>A0A4S2N086</accession>
<dbReference type="EMBL" id="ML220115">
    <property type="protein sequence ID" value="TGZ82440.1"/>
    <property type="molecule type" value="Genomic_DNA"/>
</dbReference>
<dbReference type="SUPFAM" id="SSF55811">
    <property type="entry name" value="Nudix"/>
    <property type="match status" value="1"/>
</dbReference>
<dbReference type="FunCoup" id="A0A4S2N086">
    <property type="interactions" value="61"/>
</dbReference>
<dbReference type="Pfam" id="PF00293">
    <property type="entry name" value="NUDIX"/>
    <property type="match status" value="1"/>
</dbReference>